<organism evidence="2 3">
    <name type="scientific">Xaviernesmea oryzae</name>
    <dbReference type="NCBI Taxonomy" id="464029"/>
    <lineage>
        <taxon>Bacteria</taxon>
        <taxon>Pseudomonadati</taxon>
        <taxon>Pseudomonadota</taxon>
        <taxon>Alphaproteobacteria</taxon>
        <taxon>Hyphomicrobiales</taxon>
        <taxon>Rhizobiaceae</taxon>
        <taxon>Rhizobium/Agrobacterium group</taxon>
        <taxon>Xaviernesmea</taxon>
    </lineage>
</organism>
<keyword evidence="3" id="KW-1185">Reference proteome</keyword>
<dbReference type="AlphaFoldDB" id="A0A1Q9ASY9"/>
<comment type="caution">
    <text evidence="2">The sequence shown here is derived from an EMBL/GenBank/DDBJ whole genome shotgun (WGS) entry which is preliminary data.</text>
</comment>
<feature type="region of interest" description="Disordered" evidence="1">
    <location>
        <begin position="1"/>
        <end position="23"/>
    </location>
</feature>
<evidence type="ECO:0000313" key="2">
    <source>
        <dbReference type="EMBL" id="OLP58496.1"/>
    </source>
</evidence>
<sequence length="73" mass="8338">MHEGDEAMVHKMNDRRQSEETRLEGRSLDQLIADCREDGESLGQRLHVFDAGIFDRALLDALVKENRKADNKG</sequence>
<evidence type="ECO:0000256" key="1">
    <source>
        <dbReference type="SAM" id="MobiDB-lite"/>
    </source>
</evidence>
<gene>
    <name evidence="2" type="ORF">BJF93_16660</name>
</gene>
<dbReference type="EMBL" id="MKIP01000057">
    <property type="protein sequence ID" value="OLP58496.1"/>
    <property type="molecule type" value="Genomic_DNA"/>
</dbReference>
<accession>A0A1Q9ASY9</accession>
<proteinExistence type="predicted"/>
<evidence type="ECO:0000313" key="3">
    <source>
        <dbReference type="Proteomes" id="UP000186364"/>
    </source>
</evidence>
<dbReference type="Proteomes" id="UP000186364">
    <property type="component" value="Unassembled WGS sequence"/>
</dbReference>
<reference evidence="2 3" key="1">
    <citation type="submission" date="2016-09" db="EMBL/GenBank/DDBJ databases">
        <title>Rhizobium sp. nov., a novel species isolated from the rice rhizosphere.</title>
        <authorList>
            <person name="Zhao J."/>
            <person name="Zhang X."/>
        </authorList>
    </citation>
    <scope>NUCLEOTIDE SEQUENCE [LARGE SCALE GENOMIC DNA]</scope>
    <source>
        <strain evidence="2 3">1.7048</strain>
    </source>
</reference>
<protein>
    <submittedName>
        <fullName evidence="2">Uncharacterized protein</fullName>
    </submittedName>
</protein>
<name>A0A1Q9ASY9_9HYPH</name>